<dbReference type="PANTHER" id="PTHR11986">
    <property type="entry name" value="AMINOTRANSFERASE CLASS III"/>
    <property type="match status" value="1"/>
</dbReference>
<keyword evidence="2 3" id="KW-0663">Pyridoxal phosphate</keyword>
<dbReference type="Gene3D" id="3.40.640.10">
    <property type="entry name" value="Type I PLP-dependent aspartate aminotransferase-like (Major domain)"/>
    <property type="match status" value="1"/>
</dbReference>
<name>A0A4Y7R9M6_9FIRM</name>
<gene>
    <name evidence="4" type="primary">patA_1</name>
    <name evidence="4" type="ORF">Psch_02527</name>
</gene>
<protein>
    <submittedName>
        <fullName evidence="4">Putrescine aminotransferase</fullName>
        <ecNumber evidence="4">2.6.1.82</ecNumber>
    </submittedName>
</protein>
<dbReference type="GO" id="GO:0033094">
    <property type="term" value="F:putrescine--2-oxoglutarate transaminase activity"/>
    <property type="evidence" value="ECO:0007669"/>
    <property type="project" value="UniProtKB-EC"/>
</dbReference>
<dbReference type="PROSITE" id="PS00600">
    <property type="entry name" value="AA_TRANSFER_CLASS_3"/>
    <property type="match status" value="1"/>
</dbReference>
<dbReference type="GO" id="GO:0030170">
    <property type="term" value="F:pyridoxal phosphate binding"/>
    <property type="evidence" value="ECO:0007669"/>
    <property type="project" value="InterPro"/>
</dbReference>
<dbReference type="Proteomes" id="UP000298324">
    <property type="component" value="Unassembled WGS sequence"/>
</dbReference>
<dbReference type="GO" id="GO:0042802">
    <property type="term" value="F:identical protein binding"/>
    <property type="evidence" value="ECO:0007669"/>
    <property type="project" value="TreeGrafter"/>
</dbReference>
<evidence type="ECO:0000256" key="2">
    <source>
        <dbReference type="ARBA" id="ARBA00022898"/>
    </source>
</evidence>
<dbReference type="AlphaFoldDB" id="A0A4Y7R9M6"/>
<keyword evidence="4" id="KW-0808">Transferase</keyword>
<evidence type="ECO:0000313" key="4">
    <source>
        <dbReference type="EMBL" id="TEB05486.1"/>
    </source>
</evidence>
<dbReference type="SUPFAM" id="SSF53383">
    <property type="entry name" value="PLP-dependent transferases"/>
    <property type="match status" value="1"/>
</dbReference>
<dbReference type="InterPro" id="IPR050103">
    <property type="entry name" value="Class-III_PLP-dep_AT"/>
</dbReference>
<dbReference type="FunFam" id="3.40.640.10:FF:000004">
    <property type="entry name" value="Acetylornithine aminotransferase"/>
    <property type="match status" value="1"/>
</dbReference>
<dbReference type="Pfam" id="PF00202">
    <property type="entry name" value="Aminotran_3"/>
    <property type="match status" value="1"/>
</dbReference>
<dbReference type="Gene3D" id="3.90.1150.10">
    <property type="entry name" value="Aspartate Aminotransferase, domain 1"/>
    <property type="match status" value="1"/>
</dbReference>
<proteinExistence type="inferred from homology"/>
<dbReference type="InterPro" id="IPR015421">
    <property type="entry name" value="PyrdxlP-dep_Trfase_major"/>
</dbReference>
<dbReference type="InterPro" id="IPR015422">
    <property type="entry name" value="PyrdxlP-dep_Trfase_small"/>
</dbReference>
<dbReference type="RefSeq" id="WP_243124084.1">
    <property type="nucleotide sequence ID" value="NZ_QFGA01000002.1"/>
</dbReference>
<evidence type="ECO:0000256" key="3">
    <source>
        <dbReference type="RuleBase" id="RU003560"/>
    </source>
</evidence>
<reference evidence="4 5" key="1">
    <citation type="journal article" date="2018" name="Environ. Microbiol.">
        <title>Novel energy conservation strategies and behaviour of Pelotomaculum schinkii driving syntrophic propionate catabolism.</title>
        <authorList>
            <person name="Hidalgo-Ahumada C.A.P."/>
            <person name="Nobu M.K."/>
            <person name="Narihiro T."/>
            <person name="Tamaki H."/>
            <person name="Liu W.T."/>
            <person name="Kamagata Y."/>
            <person name="Stams A.J.M."/>
            <person name="Imachi H."/>
            <person name="Sousa D.Z."/>
        </authorList>
    </citation>
    <scope>NUCLEOTIDE SEQUENCE [LARGE SCALE GENOMIC DNA]</scope>
    <source>
        <strain evidence="4 5">HH</strain>
    </source>
</reference>
<evidence type="ECO:0000256" key="1">
    <source>
        <dbReference type="ARBA" id="ARBA00001933"/>
    </source>
</evidence>
<dbReference type="InterPro" id="IPR049704">
    <property type="entry name" value="Aminotrans_3_PPA_site"/>
</dbReference>
<sequence length="472" mass="51074">MQAKQLQRSASRPAGFLSLTEAIKQSREQVVENHKNYLNSSLVMMMGLIGFDKHFTRAEGIYVWDNKGNRYLDFLGAYGALNLGHNHPKIIDAVNQVKEVPNLLQASLGTLPAALAKNLALAAPGDLRRSFFGNSGAEAVEGALKLARAATGRTAFVYCEGSFHGKSLGALSVTGREKYQKTFQPLVPDCHSVPFGDLDALEKQLRDQSCAAFIVEPIQGEGGIIIPQAGYLSGVRQICSRYGTLLIFDEIQTGFGRTGEMFACQHEGVAPDIMCMAKSLGGGIMPIGAYITTDEIWKKAYGSMEKALLHTSTFGGNTWAAAAGIAALEVIYEENLPEKARVNGAYLLQELCKLQEKYPLLKDVRGRGLMAGIEFNQPGSLAGKATFGLASKLSEEYLGTLVAGELMNKYHIITAYTLNNPNVIRLEPPLGVTREQLDTLLQALDKVLAANKGFFSMAASGAKTMLKSLIKK</sequence>
<comment type="cofactor">
    <cofactor evidence="1">
        <name>pyridoxal 5'-phosphate</name>
        <dbReference type="ChEBI" id="CHEBI:597326"/>
    </cofactor>
</comment>
<dbReference type="PIRSF" id="PIRSF000521">
    <property type="entry name" value="Transaminase_4ab_Lys_Orn"/>
    <property type="match status" value="1"/>
</dbReference>
<dbReference type="EMBL" id="QFGA01000002">
    <property type="protein sequence ID" value="TEB05486.1"/>
    <property type="molecule type" value="Genomic_DNA"/>
</dbReference>
<dbReference type="InterPro" id="IPR005814">
    <property type="entry name" value="Aminotrans_3"/>
</dbReference>
<organism evidence="4 5">
    <name type="scientific">Pelotomaculum schinkii</name>
    <dbReference type="NCBI Taxonomy" id="78350"/>
    <lineage>
        <taxon>Bacteria</taxon>
        <taxon>Bacillati</taxon>
        <taxon>Bacillota</taxon>
        <taxon>Clostridia</taxon>
        <taxon>Eubacteriales</taxon>
        <taxon>Desulfotomaculaceae</taxon>
        <taxon>Pelotomaculum</taxon>
    </lineage>
</organism>
<dbReference type="CDD" id="cd00610">
    <property type="entry name" value="OAT_like"/>
    <property type="match status" value="1"/>
</dbReference>
<dbReference type="InterPro" id="IPR015424">
    <property type="entry name" value="PyrdxlP-dep_Trfase"/>
</dbReference>
<keyword evidence="4" id="KW-0032">Aminotransferase</keyword>
<keyword evidence="5" id="KW-1185">Reference proteome</keyword>
<comment type="similarity">
    <text evidence="3">Belongs to the class-III pyridoxal-phosphate-dependent aminotransferase family.</text>
</comment>
<evidence type="ECO:0000313" key="5">
    <source>
        <dbReference type="Proteomes" id="UP000298324"/>
    </source>
</evidence>
<comment type="caution">
    <text evidence="4">The sequence shown here is derived from an EMBL/GenBank/DDBJ whole genome shotgun (WGS) entry which is preliminary data.</text>
</comment>
<dbReference type="EC" id="2.6.1.82" evidence="4"/>
<dbReference type="PANTHER" id="PTHR11986:SF121">
    <property type="entry name" value="BLR3010 PROTEIN"/>
    <property type="match status" value="1"/>
</dbReference>
<accession>A0A4Y7R9M6</accession>